<proteinExistence type="inferred from homology"/>
<dbReference type="InterPro" id="IPR010285">
    <property type="entry name" value="DNA_helicase_pif1-like_DEAD"/>
</dbReference>
<organism evidence="4 5">
    <name type="scientific">Lactuca virosa</name>
    <dbReference type="NCBI Taxonomy" id="75947"/>
    <lineage>
        <taxon>Eukaryota</taxon>
        <taxon>Viridiplantae</taxon>
        <taxon>Streptophyta</taxon>
        <taxon>Embryophyta</taxon>
        <taxon>Tracheophyta</taxon>
        <taxon>Spermatophyta</taxon>
        <taxon>Magnoliopsida</taxon>
        <taxon>eudicotyledons</taxon>
        <taxon>Gunneridae</taxon>
        <taxon>Pentapetalae</taxon>
        <taxon>asterids</taxon>
        <taxon>campanulids</taxon>
        <taxon>Asterales</taxon>
        <taxon>Asteraceae</taxon>
        <taxon>Cichorioideae</taxon>
        <taxon>Cichorieae</taxon>
        <taxon>Lactucinae</taxon>
        <taxon>Lactuca</taxon>
    </lineage>
</organism>
<dbReference type="InterPro" id="IPR025476">
    <property type="entry name" value="Helitron_helicase-like"/>
</dbReference>
<dbReference type="PANTHER" id="PTHR10492">
    <property type="match status" value="1"/>
</dbReference>
<dbReference type="InterPro" id="IPR027417">
    <property type="entry name" value="P-loop_NTPase"/>
</dbReference>
<name>A0AAU9M4A2_9ASTR</name>
<evidence type="ECO:0000313" key="4">
    <source>
        <dbReference type="EMBL" id="CAH1421585.1"/>
    </source>
</evidence>
<evidence type="ECO:0000313" key="5">
    <source>
        <dbReference type="Proteomes" id="UP001157418"/>
    </source>
</evidence>
<dbReference type="GO" id="GO:0005524">
    <property type="term" value="F:ATP binding"/>
    <property type="evidence" value="ECO:0007669"/>
    <property type="project" value="UniProtKB-KW"/>
</dbReference>
<protein>
    <recommendedName>
        <fullName evidence="1">ATP-dependent DNA helicase</fullName>
        <ecNumber evidence="1">5.6.2.3</ecNumber>
    </recommendedName>
</protein>
<feature type="domain" description="DNA helicase Pif1-like DEAD-box helicase" evidence="2">
    <location>
        <begin position="950"/>
        <end position="1152"/>
    </location>
</feature>
<dbReference type="PANTHER" id="PTHR10492:SF94">
    <property type="entry name" value="ATP-DEPENDENT DNA HELICASE"/>
    <property type="match status" value="1"/>
</dbReference>
<comment type="caution">
    <text evidence="4">The sequence shown here is derived from an EMBL/GenBank/DDBJ whole genome shotgun (WGS) entry which is preliminary data.</text>
</comment>
<dbReference type="SUPFAM" id="SSF52540">
    <property type="entry name" value="P-loop containing nucleoside triphosphate hydrolases"/>
    <property type="match status" value="1"/>
</dbReference>
<keyword evidence="1" id="KW-0234">DNA repair</keyword>
<comment type="similarity">
    <text evidence="1">Belongs to the helicase family.</text>
</comment>
<dbReference type="EC" id="5.6.2.3" evidence="1"/>
<evidence type="ECO:0000259" key="3">
    <source>
        <dbReference type="Pfam" id="PF14214"/>
    </source>
</evidence>
<comment type="cofactor">
    <cofactor evidence="1">
        <name>Mg(2+)</name>
        <dbReference type="ChEBI" id="CHEBI:18420"/>
    </cofactor>
</comment>
<dbReference type="GO" id="GO:0006281">
    <property type="term" value="P:DNA repair"/>
    <property type="evidence" value="ECO:0007669"/>
    <property type="project" value="UniProtKB-KW"/>
</dbReference>
<evidence type="ECO:0000256" key="1">
    <source>
        <dbReference type="RuleBase" id="RU363044"/>
    </source>
</evidence>
<dbReference type="GO" id="GO:0016787">
    <property type="term" value="F:hydrolase activity"/>
    <property type="evidence" value="ECO:0007669"/>
    <property type="project" value="UniProtKB-KW"/>
</dbReference>
<sequence>MTPMTNVFTLERTLTDITNATPTSVLDFAQRKSIKNRNAYQRRKERNSPTTPIEISHEDPYNFVYNGIPKEHRVLKVQKPCVHCGAKRFQFEFPTFCCMDGKTKLAHSSIPEELLNLFTSRNELGRTFRQMIRCYNNNFSFALMGINYDKTLTNMTSGVYTFCVNGGVYHRIDQLTPRDGIPRYLQLYFYDADYEMSHRLQRKNIDKEIAENLIRVLATNPYVKTFRRLADLGPLDNYKVTLNASVELDQRVYNRPTTSEVTGIWVEGNDNIAAYKRSIIVYGKSDKPQTIQCYWGCYDPLCYPLFFPNGESGWHYNIPRHGFPINNIINDDEECEEDLEDSNTKTGRNTVSMREYYCYKFQIQSTYNVILLGGRLLQKFVVDIYIKLETSRLEFFRKNLSKIRADLYQGLVDCVNAGEVRPTMIGKRVVLPASFIGGPRDMRQRFLDAVTLVQDDGKPDIFLTMTCNPNWPEIKNELLPWQTAQDRPDLVSRVFRAKLEDLKKQLFKKHILGVVGAHVYVIEFQKRGLPHAHFLLIMMPPHKLTNVDQYDKIVCAEIPDPKRHPKMHELVVSHMIHGPCGSLNSDCPYMNNAQKKCRFRYPRQFNETTLQGKDSYPVYRRRDNGIEVDIRGHKMDNRWVVPYNRKLLMMFNCHMNVEVCLSITSMKYVFKYIYKGHDKQVINIDPDGQPVVINEIKRFQDARYVSPPEAIWRISSFPLSQIYPCVMALQVHLPGQQMVRLSEDDMLTDRFSKKKFTWDPNLRRWNRRQQGLMRGRLVSANPPEGERYYLRLLLSHISGPTCFEDLYTVNNIKHPTFRKAALERGLIESDDGLSQCLTEASFFQFPNALRRLFAMILVFCEPGDVHMLWNDHYNALSEDNRRQYGSIERVQNMVLTDIMVFLQSMGDDIDDFDIPKIDQNVDLEFGVFREVQEECSIVIESEHLMARDFLNPEQKFAYDEIMRHADNDIPGVFFIDGPDGTEKTFLYKALLANIRSCSHIALATASSGVAANNMPGGRTAHSRFKIPINLENNSVCRISRQSGTAQLLRTANVIIWDEASMAKRHALEAIDRTMKDITGVMLPFGGKIMVLRGDFRQVFPVVRRGTRAQTVNACIRMSPLWFSIVKLRLTINMRALTDPWFSDFLLRVSDGVEETVHESFIRIPDDMEKEEIHW</sequence>
<dbReference type="Pfam" id="PF05970">
    <property type="entry name" value="PIF1"/>
    <property type="match status" value="1"/>
</dbReference>
<keyword evidence="1" id="KW-0233">DNA recombination</keyword>
<dbReference type="GO" id="GO:0006310">
    <property type="term" value="P:DNA recombination"/>
    <property type="evidence" value="ECO:0007669"/>
    <property type="project" value="UniProtKB-KW"/>
</dbReference>
<keyword evidence="5" id="KW-1185">Reference proteome</keyword>
<dbReference type="EMBL" id="CAKMRJ010001112">
    <property type="protein sequence ID" value="CAH1421585.1"/>
    <property type="molecule type" value="Genomic_DNA"/>
</dbReference>
<evidence type="ECO:0000259" key="2">
    <source>
        <dbReference type="Pfam" id="PF05970"/>
    </source>
</evidence>
<dbReference type="Gene3D" id="3.40.50.300">
    <property type="entry name" value="P-loop containing nucleotide triphosphate hydrolases"/>
    <property type="match status" value="1"/>
</dbReference>
<dbReference type="GO" id="GO:0043139">
    <property type="term" value="F:5'-3' DNA helicase activity"/>
    <property type="evidence" value="ECO:0007669"/>
    <property type="project" value="UniProtKB-EC"/>
</dbReference>
<keyword evidence="1" id="KW-0347">Helicase</keyword>
<keyword evidence="1" id="KW-0378">Hydrolase</keyword>
<dbReference type="AlphaFoldDB" id="A0AAU9M4A2"/>
<keyword evidence="1" id="KW-0067">ATP-binding</keyword>
<dbReference type="Proteomes" id="UP001157418">
    <property type="component" value="Unassembled WGS sequence"/>
</dbReference>
<dbReference type="Pfam" id="PF14214">
    <property type="entry name" value="Helitron_like_N"/>
    <property type="match status" value="1"/>
</dbReference>
<reference evidence="4 5" key="1">
    <citation type="submission" date="2022-01" db="EMBL/GenBank/DDBJ databases">
        <authorList>
            <person name="Xiong W."/>
            <person name="Schranz E."/>
        </authorList>
    </citation>
    <scope>NUCLEOTIDE SEQUENCE [LARGE SCALE GENOMIC DNA]</scope>
</reference>
<dbReference type="GO" id="GO:0000723">
    <property type="term" value="P:telomere maintenance"/>
    <property type="evidence" value="ECO:0007669"/>
    <property type="project" value="InterPro"/>
</dbReference>
<comment type="catalytic activity">
    <reaction evidence="1">
        <text>ATP + H2O = ADP + phosphate + H(+)</text>
        <dbReference type="Rhea" id="RHEA:13065"/>
        <dbReference type="ChEBI" id="CHEBI:15377"/>
        <dbReference type="ChEBI" id="CHEBI:15378"/>
        <dbReference type="ChEBI" id="CHEBI:30616"/>
        <dbReference type="ChEBI" id="CHEBI:43474"/>
        <dbReference type="ChEBI" id="CHEBI:456216"/>
        <dbReference type="EC" id="5.6.2.3"/>
    </reaction>
</comment>
<feature type="domain" description="Helitron helicase-like" evidence="3">
    <location>
        <begin position="364"/>
        <end position="536"/>
    </location>
</feature>
<gene>
    <name evidence="4" type="ORF">LVIROSA_LOCUS8979</name>
</gene>
<keyword evidence="1" id="KW-0547">Nucleotide-binding</keyword>
<keyword evidence="1" id="KW-0227">DNA damage</keyword>
<accession>A0AAU9M4A2</accession>